<dbReference type="Proteomes" id="UP001623348">
    <property type="component" value="Unassembled WGS sequence"/>
</dbReference>
<dbReference type="EMBL" id="BAAFJT010000003">
    <property type="protein sequence ID" value="GAB0185708.1"/>
    <property type="molecule type" value="Genomic_DNA"/>
</dbReference>
<comment type="caution">
    <text evidence="1">The sequence shown here is derived from an EMBL/GenBank/DDBJ whole genome shotgun (WGS) entry which is preliminary data.</text>
</comment>
<reference evidence="1 2" key="1">
    <citation type="submission" date="2024-06" db="EMBL/GenBank/DDBJ databases">
        <title>The draft genome of Grus japonensis, version 3.</title>
        <authorList>
            <person name="Nabeshima K."/>
            <person name="Suzuki S."/>
            <person name="Onuma M."/>
        </authorList>
    </citation>
    <scope>NUCLEOTIDE SEQUENCE [LARGE SCALE GENOMIC DNA]</scope>
    <source>
        <strain evidence="1 2">451A</strain>
    </source>
</reference>
<protein>
    <submittedName>
        <fullName evidence="1">Mitochondrial enolase superfamily member 1</fullName>
    </submittedName>
</protein>
<keyword evidence="2" id="KW-1185">Reference proteome</keyword>
<name>A0ABC9WKF4_GRUJA</name>
<evidence type="ECO:0000313" key="1">
    <source>
        <dbReference type="EMBL" id="GAB0185708.1"/>
    </source>
</evidence>
<organism evidence="1 2">
    <name type="scientific">Grus japonensis</name>
    <name type="common">Japanese crane</name>
    <name type="synonym">Red-crowned crane</name>
    <dbReference type="NCBI Taxonomy" id="30415"/>
    <lineage>
        <taxon>Eukaryota</taxon>
        <taxon>Metazoa</taxon>
        <taxon>Chordata</taxon>
        <taxon>Craniata</taxon>
        <taxon>Vertebrata</taxon>
        <taxon>Euteleostomi</taxon>
        <taxon>Archelosauria</taxon>
        <taxon>Archosauria</taxon>
        <taxon>Dinosauria</taxon>
        <taxon>Saurischia</taxon>
        <taxon>Theropoda</taxon>
        <taxon>Coelurosauria</taxon>
        <taxon>Aves</taxon>
        <taxon>Neognathae</taxon>
        <taxon>Neoaves</taxon>
        <taxon>Gruiformes</taxon>
        <taxon>Gruidae</taxon>
        <taxon>Grus</taxon>
    </lineage>
</organism>
<proteinExistence type="predicted"/>
<evidence type="ECO:0000313" key="2">
    <source>
        <dbReference type="Proteomes" id="UP001623348"/>
    </source>
</evidence>
<sequence length="123" mass="14157">MSRDSTVGNKQSRKFLEGFDDDFLTCMIEELMKKDALLDLLLTNKEELFRNVKVQDLALLVELHEVPVSLFLQHVEVPLDGSTTLWHISHSSQHNVICRLAEGTFCPIIQIINEDVEQDQTQY</sequence>
<dbReference type="AlphaFoldDB" id="A0ABC9WKF4"/>
<accession>A0ABC9WKF4</accession>
<gene>
    <name evidence="1" type="ORF">GRJ2_001036100</name>
</gene>